<dbReference type="GO" id="GO:0032541">
    <property type="term" value="C:cortical endoplasmic reticulum"/>
    <property type="evidence" value="ECO:0007669"/>
    <property type="project" value="TreeGrafter"/>
</dbReference>
<evidence type="ECO:0000256" key="10">
    <source>
        <dbReference type="RuleBase" id="RU368065"/>
    </source>
</evidence>
<proteinExistence type="inferred from homology"/>
<evidence type="ECO:0000256" key="2">
    <source>
        <dbReference type="ARBA" id="ARBA00009187"/>
    </source>
</evidence>
<dbReference type="EMBL" id="CAEFZW010000005">
    <property type="protein sequence ID" value="CAB4255186.1"/>
    <property type="molecule type" value="Genomic_DNA"/>
</dbReference>
<dbReference type="PANTHER" id="PTHR14467:SF0">
    <property type="entry name" value="PROTEIN ARV1"/>
    <property type="match status" value="1"/>
</dbReference>
<keyword evidence="4 10" id="KW-0812">Transmembrane</keyword>
<keyword evidence="10" id="KW-0746">Sphingolipid metabolism</keyword>
<dbReference type="GO" id="GO:0005789">
    <property type="term" value="C:endoplasmic reticulum membrane"/>
    <property type="evidence" value="ECO:0007669"/>
    <property type="project" value="UniProtKB-SubCell"/>
</dbReference>
<evidence type="ECO:0000256" key="5">
    <source>
        <dbReference type="ARBA" id="ARBA00022824"/>
    </source>
</evidence>
<dbReference type="OrthoDB" id="2192830at2759"/>
<gene>
    <name evidence="11" type="ORF">KABA2_05S10384</name>
</gene>
<evidence type="ECO:0000313" key="12">
    <source>
        <dbReference type="Proteomes" id="UP000644660"/>
    </source>
</evidence>
<evidence type="ECO:0000256" key="9">
    <source>
        <dbReference type="ARBA" id="ARBA00023136"/>
    </source>
</evidence>
<keyword evidence="6 10" id="KW-1133">Transmembrane helix</keyword>
<dbReference type="InterPro" id="IPR007290">
    <property type="entry name" value="Arv1"/>
</dbReference>
<protein>
    <recommendedName>
        <fullName evidence="10">Protein ARV</fullName>
    </recommendedName>
</protein>
<feature type="transmembrane region" description="Helical" evidence="10">
    <location>
        <begin position="146"/>
        <end position="172"/>
    </location>
</feature>
<dbReference type="GO" id="GO:0016125">
    <property type="term" value="P:sterol metabolic process"/>
    <property type="evidence" value="ECO:0007669"/>
    <property type="project" value="UniProtKB-UniRule"/>
</dbReference>
<feature type="transmembrane region" description="Helical" evidence="10">
    <location>
        <begin position="239"/>
        <end position="262"/>
    </location>
</feature>
<evidence type="ECO:0000256" key="7">
    <source>
        <dbReference type="ARBA" id="ARBA00023055"/>
    </source>
</evidence>
<reference evidence="11 12" key="1">
    <citation type="submission" date="2020-05" db="EMBL/GenBank/DDBJ databases">
        <authorList>
            <person name="Casaregola S."/>
            <person name="Devillers H."/>
            <person name="Grondin C."/>
        </authorList>
    </citation>
    <scope>NUCLEOTIDE SEQUENCE [LARGE SCALE GENOMIC DNA]</scope>
    <source>
        <strain evidence="11 12">CLIB 1767</strain>
    </source>
</reference>
<feature type="transmembrane region" description="Helical" evidence="10">
    <location>
        <begin position="184"/>
        <end position="207"/>
    </location>
</feature>
<organism evidence="11 12">
    <name type="scientific">Maudiozyma barnettii</name>
    <dbReference type="NCBI Taxonomy" id="61262"/>
    <lineage>
        <taxon>Eukaryota</taxon>
        <taxon>Fungi</taxon>
        <taxon>Dikarya</taxon>
        <taxon>Ascomycota</taxon>
        <taxon>Saccharomycotina</taxon>
        <taxon>Saccharomycetes</taxon>
        <taxon>Saccharomycetales</taxon>
        <taxon>Saccharomycetaceae</taxon>
        <taxon>Maudiozyma</taxon>
    </lineage>
</organism>
<keyword evidence="12" id="KW-1185">Reference proteome</keyword>
<comment type="function">
    <text evidence="10">Mediator of sterol homeostasis involved in sterol uptake, trafficking and distribution into membranes.</text>
</comment>
<evidence type="ECO:0000256" key="1">
    <source>
        <dbReference type="ARBA" id="ARBA00004477"/>
    </source>
</evidence>
<sequence>MLCVSCLEQTESLYVTYSNRHIQLTQCKRCHKPVDKYVERDNVILFIDLLLLKPGAYRHLVFNSLESNLDKYIDMDSEINGTMMNNLSCWWNKFDLLNRLWILLITFEIYLKCATEESRYSQLWKSAAKSNIPLDLIHLRSAQFQYIYFTLYSLLDILLFHNLIQYAVIVFYNWGHDIKYAKQVVSYTILLSYGAKIFPVLMLIWPYDTIISMDIIKGVANLYIIESLKIVTNLSYGKIIRIFLTVTLIRIVIVRLIMILFLTGGNLPLTINYIMSTLWMRQIMFL</sequence>
<dbReference type="GO" id="GO:0000139">
    <property type="term" value="C:Golgi membrane"/>
    <property type="evidence" value="ECO:0007669"/>
    <property type="project" value="UniProtKB-SubCell"/>
</dbReference>
<dbReference type="GO" id="GO:0097036">
    <property type="term" value="P:regulation of plasma membrane sterol distribution"/>
    <property type="evidence" value="ECO:0007669"/>
    <property type="project" value="UniProtKB-UniRule"/>
</dbReference>
<comment type="function">
    <text evidence="10">Regulates also the sphingolipid metabolism.</text>
</comment>
<keyword evidence="5 10" id="KW-0256">Endoplasmic reticulum</keyword>
<dbReference type="AlphaFoldDB" id="A0A8H2VGU6"/>
<comment type="caution">
    <text evidence="11">The sequence shown here is derived from an EMBL/GenBank/DDBJ whole genome shotgun (WGS) entry which is preliminary data.</text>
</comment>
<dbReference type="Pfam" id="PF04161">
    <property type="entry name" value="Arv1"/>
    <property type="match status" value="1"/>
</dbReference>
<dbReference type="GO" id="GO:0006665">
    <property type="term" value="P:sphingolipid metabolic process"/>
    <property type="evidence" value="ECO:0007669"/>
    <property type="project" value="UniProtKB-UniRule"/>
</dbReference>
<dbReference type="RefSeq" id="XP_041407030.1">
    <property type="nucleotide sequence ID" value="XM_041551096.1"/>
</dbReference>
<comment type="similarity">
    <text evidence="2 10">Belongs to the ARV1 family.</text>
</comment>
<evidence type="ECO:0000313" key="11">
    <source>
        <dbReference type="EMBL" id="CAB4255186.1"/>
    </source>
</evidence>
<evidence type="ECO:0000256" key="4">
    <source>
        <dbReference type="ARBA" id="ARBA00022692"/>
    </source>
</evidence>
<keyword evidence="3 10" id="KW-0813">Transport</keyword>
<dbReference type="GeneID" id="64858222"/>
<evidence type="ECO:0000256" key="3">
    <source>
        <dbReference type="ARBA" id="ARBA00022448"/>
    </source>
</evidence>
<keyword evidence="8 10" id="KW-0443">Lipid metabolism</keyword>
<dbReference type="GO" id="GO:0032366">
    <property type="term" value="P:intracellular sterol transport"/>
    <property type="evidence" value="ECO:0007669"/>
    <property type="project" value="UniProtKB-UniRule"/>
</dbReference>
<evidence type="ECO:0000256" key="8">
    <source>
        <dbReference type="ARBA" id="ARBA00023098"/>
    </source>
</evidence>
<name>A0A8H2VGU6_9SACH</name>
<keyword evidence="10" id="KW-0333">Golgi apparatus</keyword>
<evidence type="ECO:0000256" key="6">
    <source>
        <dbReference type="ARBA" id="ARBA00022989"/>
    </source>
</evidence>
<accession>A0A8H2VGU6</accession>
<dbReference type="Proteomes" id="UP000644660">
    <property type="component" value="Unassembled WGS sequence"/>
</dbReference>
<comment type="subcellular location">
    <subcellularLocation>
        <location evidence="1 10">Endoplasmic reticulum membrane</location>
        <topology evidence="1 10">Multi-pass membrane protein</topology>
    </subcellularLocation>
    <subcellularLocation>
        <location evidence="10">Golgi apparatus membrane</location>
        <topology evidence="10">Multi-pass membrane protein</topology>
    </subcellularLocation>
</comment>
<dbReference type="PANTHER" id="PTHR14467">
    <property type="entry name" value="ARV1"/>
    <property type="match status" value="1"/>
</dbReference>
<keyword evidence="7 10" id="KW-0445">Lipid transport</keyword>
<keyword evidence="9 10" id="KW-0472">Membrane</keyword>